<evidence type="ECO:0000313" key="6">
    <source>
        <dbReference type="EMBL" id="SKA27009.1"/>
    </source>
</evidence>
<dbReference type="GO" id="GO:0000976">
    <property type="term" value="F:transcription cis-regulatory region binding"/>
    <property type="evidence" value="ECO:0007669"/>
    <property type="project" value="TreeGrafter"/>
</dbReference>
<dbReference type="PANTHER" id="PTHR30055">
    <property type="entry name" value="HTH-TYPE TRANSCRIPTIONAL REGULATOR RUTR"/>
    <property type="match status" value="1"/>
</dbReference>
<name>A0A1T4SFR0_9HYPH</name>
<reference evidence="7" key="1">
    <citation type="submission" date="2017-02" db="EMBL/GenBank/DDBJ databases">
        <authorList>
            <person name="Varghese N."/>
            <person name="Submissions S."/>
        </authorList>
    </citation>
    <scope>NUCLEOTIDE SEQUENCE [LARGE SCALE GENOMIC DNA]</scope>
    <source>
        <strain evidence="7">ATCC 27094</strain>
    </source>
</reference>
<dbReference type="InterPro" id="IPR050109">
    <property type="entry name" value="HTH-type_TetR-like_transc_reg"/>
</dbReference>
<feature type="DNA-binding region" description="H-T-H motif" evidence="4">
    <location>
        <begin position="41"/>
        <end position="60"/>
    </location>
</feature>
<evidence type="ECO:0000259" key="5">
    <source>
        <dbReference type="PROSITE" id="PS50977"/>
    </source>
</evidence>
<dbReference type="SUPFAM" id="SSF46689">
    <property type="entry name" value="Homeodomain-like"/>
    <property type="match status" value="1"/>
</dbReference>
<dbReference type="GO" id="GO:0003700">
    <property type="term" value="F:DNA-binding transcription factor activity"/>
    <property type="evidence" value="ECO:0007669"/>
    <property type="project" value="TreeGrafter"/>
</dbReference>
<dbReference type="PANTHER" id="PTHR30055:SF234">
    <property type="entry name" value="HTH-TYPE TRANSCRIPTIONAL REGULATOR BETI"/>
    <property type="match status" value="1"/>
</dbReference>
<dbReference type="Gene3D" id="1.10.357.10">
    <property type="entry name" value="Tetracycline Repressor, domain 2"/>
    <property type="match status" value="1"/>
</dbReference>
<dbReference type="Pfam" id="PF00440">
    <property type="entry name" value="TetR_N"/>
    <property type="match status" value="1"/>
</dbReference>
<proteinExistence type="predicted"/>
<keyword evidence="3" id="KW-0804">Transcription</keyword>
<keyword evidence="1" id="KW-0805">Transcription regulation</keyword>
<dbReference type="InterPro" id="IPR009057">
    <property type="entry name" value="Homeodomain-like_sf"/>
</dbReference>
<feature type="domain" description="HTH tetR-type" evidence="5">
    <location>
        <begin position="18"/>
        <end position="78"/>
    </location>
</feature>
<dbReference type="STRING" id="225324.SAMN02745126_04606"/>
<gene>
    <name evidence="6" type="ORF">SAMN02745126_04606</name>
</gene>
<evidence type="ECO:0000256" key="4">
    <source>
        <dbReference type="PROSITE-ProRule" id="PRU00335"/>
    </source>
</evidence>
<dbReference type="EMBL" id="FUWJ01000008">
    <property type="protein sequence ID" value="SKA27009.1"/>
    <property type="molecule type" value="Genomic_DNA"/>
</dbReference>
<dbReference type="Proteomes" id="UP000190092">
    <property type="component" value="Unassembled WGS sequence"/>
</dbReference>
<dbReference type="PROSITE" id="PS50977">
    <property type="entry name" value="HTH_TETR_2"/>
    <property type="match status" value="1"/>
</dbReference>
<dbReference type="AlphaFoldDB" id="A0A1T4SFR0"/>
<evidence type="ECO:0000313" key="7">
    <source>
        <dbReference type="Proteomes" id="UP000190092"/>
    </source>
</evidence>
<sequence>MAKRARVYQSPLRDAQAALTRERILMAAKDYLEKNDIETLTLRHLAELAGVSAPTVYSHFATIDDLVTAFFQWLKPRLGLQKPLPDLDHFAELPADLFGHYEEYGALLRNLMNRPAWDRQRHADSGKRHGPWVDAVGTALPKLTPDQRRRGAMVASAFWTPTVWRWLRDTCGFTPKEAEQVAGWAVAALVKALKDDPSGLAGRVRDIGVRGKLLEGVKS</sequence>
<evidence type="ECO:0000256" key="2">
    <source>
        <dbReference type="ARBA" id="ARBA00023125"/>
    </source>
</evidence>
<evidence type="ECO:0000256" key="3">
    <source>
        <dbReference type="ARBA" id="ARBA00023163"/>
    </source>
</evidence>
<keyword evidence="7" id="KW-1185">Reference proteome</keyword>
<keyword evidence="2 4" id="KW-0238">DNA-binding</keyword>
<organism evidence="6 7">
    <name type="scientific">Enhydrobacter aerosaccus</name>
    <dbReference type="NCBI Taxonomy" id="225324"/>
    <lineage>
        <taxon>Bacteria</taxon>
        <taxon>Pseudomonadati</taxon>
        <taxon>Pseudomonadota</taxon>
        <taxon>Alphaproteobacteria</taxon>
        <taxon>Hyphomicrobiales</taxon>
        <taxon>Enhydrobacter</taxon>
    </lineage>
</organism>
<dbReference type="InterPro" id="IPR001647">
    <property type="entry name" value="HTH_TetR"/>
</dbReference>
<protein>
    <submittedName>
        <fullName evidence="6">Transcriptional regulator, TetR family</fullName>
    </submittedName>
</protein>
<accession>A0A1T4SFR0</accession>
<evidence type="ECO:0000256" key="1">
    <source>
        <dbReference type="ARBA" id="ARBA00023015"/>
    </source>
</evidence>